<organism evidence="1 2">
    <name type="scientific">Anabaena sphaerica FACHB-251</name>
    <dbReference type="NCBI Taxonomy" id="2692883"/>
    <lineage>
        <taxon>Bacteria</taxon>
        <taxon>Bacillati</taxon>
        <taxon>Cyanobacteriota</taxon>
        <taxon>Cyanophyceae</taxon>
        <taxon>Nostocales</taxon>
        <taxon>Nostocaceae</taxon>
        <taxon>Anabaena</taxon>
    </lineage>
</organism>
<dbReference type="RefSeq" id="WP_190560256.1">
    <property type="nucleotide sequence ID" value="NZ_JACJQU010000005.1"/>
</dbReference>
<name>A0A926WJ71_9NOST</name>
<protein>
    <submittedName>
        <fullName evidence="1">Uncharacterized protein</fullName>
    </submittedName>
</protein>
<dbReference type="AlphaFoldDB" id="A0A926WJ71"/>
<sequence>MADYPKSNLQKLFYDLSEAEQQSLISGQGFDVIGKTDFFFQTTNIESAADNDLNLGENESNSQSSKYKLSQINLGASLTFGLKTISPGSNIWSHFLPNILNKLFS</sequence>
<dbReference type="EMBL" id="JACJQU010000005">
    <property type="protein sequence ID" value="MBD2294148.1"/>
    <property type="molecule type" value="Genomic_DNA"/>
</dbReference>
<evidence type="ECO:0000313" key="1">
    <source>
        <dbReference type="EMBL" id="MBD2294148.1"/>
    </source>
</evidence>
<keyword evidence="2" id="KW-1185">Reference proteome</keyword>
<gene>
    <name evidence="1" type="ORF">H6G06_11765</name>
</gene>
<dbReference type="Proteomes" id="UP000662185">
    <property type="component" value="Unassembled WGS sequence"/>
</dbReference>
<accession>A0A926WJ71</accession>
<evidence type="ECO:0000313" key="2">
    <source>
        <dbReference type="Proteomes" id="UP000662185"/>
    </source>
</evidence>
<reference evidence="2" key="1">
    <citation type="journal article" date="2020" name="ISME J.">
        <title>Comparative genomics reveals insights into cyanobacterial evolution and habitat adaptation.</title>
        <authorList>
            <person name="Chen M.Y."/>
            <person name="Teng W.K."/>
            <person name="Zhao L."/>
            <person name="Hu C.X."/>
            <person name="Zhou Y.K."/>
            <person name="Han B.P."/>
            <person name="Song L.R."/>
            <person name="Shu W.S."/>
        </authorList>
    </citation>
    <scope>NUCLEOTIDE SEQUENCE [LARGE SCALE GENOMIC DNA]</scope>
    <source>
        <strain evidence="2">FACHB-251</strain>
    </source>
</reference>
<proteinExistence type="predicted"/>
<comment type="caution">
    <text evidence="1">The sequence shown here is derived from an EMBL/GenBank/DDBJ whole genome shotgun (WGS) entry which is preliminary data.</text>
</comment>